<accession>A0ABP8FDG9</accession>
<keyword evidence="3" id="KW-1185">Reference proteome</keyword>
<dbReference type="Pfam" id="PF12867">
    <property type="entry name" value="DinB_2"/>
    <property type="match status" value="1"/>
</dbReference>
<dbReference type="EMBL" id="BAABFN010000001">
    <property type="protein sequence ID" value="GAA4300657.1"/>
    <property type="molecule type" value="Genomic_DNA"/>
</dbReference>
<evidence type="ECO:0000313" key="3">
    <source>
        <dbReference type="Proteomes" id="UP001501207"/>
    </source>
</evidence>
<comment type="caution">
    <text evidence="2">The sequence shown here is derived from an EMBL/GenBank/DDBJ whole genome shotgun (WGS) entry which is preliminary data.</text>
</comment>
<dbReference type="Proteomes" id="UP001501207">
    <property type="component" value="Unassembled WGS sequence"/>
</dbReference>
<dbReference type="RefSeq" id="WP_344973845.1">
    <property type="nucleotide sequence ID" value="NZ_BAABFN010000001.1"/>
</dbReference>
<reference evidence="3" key="1">
    <citation type="journal article" date="2019" name="Int. J. Syst. Evol. Microbiol.">
        <title>The Global Catalogue of Microorganisms (GCM) 10K type strain sequencing project: providing services to taxonomists for standard genome sequencing and annotation.</title>
        <authorList>
            <consortium name="The Broad Institute Genomics Platform"/>
            <consortium name="The Broad Institute Genome Sequencing Center for Infectious Disease"/>
            <person name="Wu L."/>
            <person name="Ma J."/>
        </authorList>
    </citation>
    <scope>NUCLEOTIDE SEQUENCE [LARGE SCALE GENOMIC DNA]</scope>
    <source>
        <strain evidence="3">JCM 17664</strain>
    </source>
</reference>
<organism evidence="2 3">
    <name type="scientific">Compostibacter hankyongensis</name>
    <dbReference type="NCBI Taxonomy" id="1007089"/>
    <lineage>
        <taxon>Bacteria</taxon>
        <taxon>Pseudomonadati</taxon>
        <taxon>Bacteroidota</taxon>
        <taxon>Chitinophagia</taxon>
        <taxon>Chitinophagales</taxon>
        <taxon>Chitinophagaceae</taxon>
        <taxon>Compostibacter</taxon>
    </lineage>
</organism>
<dbReference type="SUPFAM" id="SSF109854">
    <property type="entry name" value="DinB/YfiT-like putative metalloenzymes"/>
    <property type="match status" value="1"/>
</dbReference>
<sequence length="154" mass="17773">MYNNISKIRGFRLFLLRHIDDLSAGQLNIIPPGHNNNIIWNLAHLTAVVQMMCYERSGLPFTIEGKYVSPYLSGTRPETFVEEAEIKNIRELFIRSIDRLQSDFDKNMFGRYTPSVRISEVYGFTVTNIHEAIDYLLYHEGLHSGSILSLKHLV</sequence>
<evidence type="ECO:0000313" key="2">
    <source>
        <dbReference type="EMBL" id="GAA4300657.1"/>
    </source>
</evidence>
<gene>
    <name evidence="2" type="ORF">GCM10023143_01820</name>
</gene>
<dbReference type="InterPro" id="IPR034660">
    <property type="entry name" value="DinB/YfiT-like"/>
</dbReference>
<proteinExistence type="predicted"/>
<protein>
    <submittedName>
        <fullName evidence="2">DinB family protein</fullName>
    </submittedName>
</protein>
<dbReference type="InterPro" id="IPR024775">
    <property type="entry name" value="DinB-like"/>
</dbReference>
<feature type="domain" description="DinB-like" evidence="1">
    <location>
        <begin position="15"/>
        <end position="145"/>
    </location>
</feature>
<evidence type="ECO:0000259" key="1">
    <source>
        <dbReference type="Pfam" id="PF12867"/>
    </source>
</evidence>
<name>A0ABP8FDG9_9BACT</name>